<proteinExistence type="predicted"/>
<keyword evidence="2" id="KW-1185">Reference proteome</keyword>
<organism evidence="1 2">
    <name type="scientific">Cuscuta australis</name>
    <dbReference type="NCBI Taxonomy" id="267555"/>
    <lineage>
        <taxon>Eukaryota</taxon>
        <taxon>Viridiplantae</taxon>
        <taxon>Streptophyta</taxon>
        <taxon>Embryophyta</taxon>
        <taxon>Tracheophyta</taxon>
        <taxon>Spermatophyta</taxon>
        <taxon>Magnoliopsida</taxon>
        <taxon>eudicotyledons</taxon>
        <taxon>Gunneridae</taxon>
        <taxon>Pentapetalae</taxon>
        <taxon>asterids</taxon>
        <taxon>lamiids</taxon>
        <taxon>Solanales</taxon>
        <taxon>Convolvulaceae</taxon>
        <taxon>Cuscuteae</taxon>
        <taxon>Cuscuta</taxon>
        <taxon>Cuscuta subgen. Grammica</taxon>
        <taxon>Cuscuta sect. Cleistogrammica</taxon>
    </lineage>
</organism>
<name>A0A328D8W0_9ASTE</name>
<sequence>MGRSLQSRPNSGIAKGAAQMSGAVAAMRKHGPKKTLESIWSDQMLSTVFSGPCFLIAITAPLI</sequence>
<dbReference type="Proteomes" id="UP000249390">
    <property type="component" value="Unassembled WGS sequence"/>
</dbReference>
<comment type="caution">
    <text evidence="1">The sequence shown here is derived from an EMBL/GenBank/DDBJ whole genome shotgun (WGS) entry which is preliminary data.</text>
</comment>
<dbReference type="AlphaFoldDB" id="A0A328D8W0"/>
<dbReference type="EMBL" id="NQVE01000183">
    <property type="protein sequence ID" value="RAL41906.1"/>
    <property type="molecule type" value="Genomic_DNA"/>
</dbReference>
<evidence type="ECO:0000313" key="1">
    <source>
        <dbReference type="EMBL" id="RAL41906.1"/>
    </source>
</evidence>
<accession>A0A328D8W0</accession>
<gene>
    <name evidence="1" type="ORF">DM860_009088</name>
</gene>
<reference evidence="1 2" key="1">
    <citation type="submission" date="2018-06" db="EMBL/GenBank/DDBJ databases">
        <title>The Genome of Cuscuta australis (Dodder) Provides Insight into the Evolution of Plant Parasitism.</title>
        <authorList>
            <person name="Liu H."/>
        </authorList>
    </citation>
    <scope>NUCLEOTIDE SEQUENCE [LARGE SCALE GENOMIC DNA]</scope>
    <source>
        <strain evidence="2">cv. Yunnan</strain>
        <tissue evidence="1">Vines</tissue>
    </source>
</reference>
<evidence type="ECO:0000313" key="2">
    <source>
        <dbReference type="Proteomes" id="UP000249390"/>
    </source>
</evidence>
<protein>
    <submittedName>
        <fullName evidence="1">Uncharacterized protein</fullName>
    </submittedName>
</protein>